<dbReference type="Pfam" id="PF00882">
    <property type="entry name" value="Zn_dep_PLPC"/>
    <property type="match status" value="1"/>
</dbReference>
<protein>
    <recommendedName>
        <fullName evidence="1">Phospholipase C/D domain-containing protein</fullName>
    </recommendedName>
</protein>
<dbReference type="Proteomes" id="UP000262969">
    <property type="component" value="Unassembled WGS sequence"/>
</dbReference>
<dbReference type="InterPro" id="IPR029002">
    <property type="entry name" value="PLPC/GPLD1"/>
</dbReference>
<evidence type="ECO:0000259" key="1">
    <source>
        <dbReference type="Pfam" id="PF00882"/>
    </source>
</evidence>
<dbReference type="AlphaFoldDB" id="A0A3D2X6T1"/>
<comment type="caution">
    <text evidence="2">The sequence shown here is derived from an EMBL/GenBank/DDBJ whole genome shotgun (WGS) entry which is preliminary data.</text>
</comment>
<dbReference type="EMBL" id="DPVV01000261">
    <property type="protein sequence ID" value="HCL02343.1"/>
    <property type="molecule type" value="Genomic_DNA"/>
</dbReference>
<evidence type="ECO:0000313" key="3">
    <source>
        <dbReference type="Proteomes" id="UP000262969"/>
    </source>
</evidence>
<accession>A0A3D2X6T1</accession>
<reference evidence="2 3" key="1">
    <citation type="journal article" date="2018" name="Nat. Biotechnol.">
        <title>A standardized bacterial taxonomy based on genome phylogeny substantially revises the tree of life.</title>
        <authorList>
            <person name="Parks D.H."/>
            <person name="Chuvochina M."/>
            <person name="Waite D.W."/>
            <person name="Rinke C."/>
            <person name="Skarshewski A."/>
            <person name="Chaumeil P.A."/>
            <person name="Hugenholtz P."/>
        </authorList>
    </citation>
    <scope>NUCLEOTIDE SEQUENCE [LARGE SCALE GENOMIC DNA]</scope>
    <source>
        <strain evidence="2">UBA11728</strain>
    </source>
</reference>
<proteinExistence type="predicted"/>
<evidence type="ECO:0000313" key="2">
    <source>
        <dbReference type="EMBL" id="HCL02343.1"/>
    </source>
</evidence>
<sequence length="181" mass="22054">MASWMVHLRVGDRVFEQLFDILPHELIVGNIAPDCGVPNEDWSVFTPSKEISHFKNDVGDSDQLAENFAKKYLHGRTHTNEEFSFYLGYYVHLVTDVLWYKRIYQMTKEKFWEQFEKDKEFIWEVKKDWYDLDFRFLRSNPEFWPFDELKKANEFKNSYMKEFDESAFADRIKYIVEFYES</sequence>
<organism evidence="2 3">
    <name type="scientific">Lachnoclostridium phytofermentans</name>
    <dbReference type="NCBI Taxonomy" id="66219"/>
    <lineage>
        <taxon>Bacteria</taxon>
        <taxon>Bacillati</taxon>
        <taxon>Bacillota</taxon>
        <taxon>Clostridia</taxon>
        <taxon>Lachnospirales</taxon>
        <taxon>Lachnospiraceae</taxon>
    </lineage>
</organism>
<feature type="domain" description="Phospholipase C/D" evidence="1">
    <location>
        <begin position="6"/>
        <end position="99"/>
    </location>
</feature>
<feature type="non-terminal residue" evidence="2">
    <location>
        <position position="181"/>
    </location>
</feature>
<name>A0A3D2X6T1_9FIRM</name>
<gene>
    <name evidence="2" type="ORF">DHW61_08005</name>
</gene>